<protein>
    <submittedName>
        <fullName evidence="1">Uncharacterized protein</fullName>
    </submittedName>
</protein>
<accession>A0A3P8B7D2</accession>
<dbReference type="Proteomes" id="UP000269396">
    <property type="component" value="Unassembled WGS sequence"/>
</dbReference>
<proteinExistence type="predicted"/>
<sequence>MDDNQRRRLSAFVADKQKIGELHPEDFEKLNELGKGNGGVVSRSLLQDWSASTPELRIGNEVVDAFDYFTYFRSLISPNGLVSDEISARIPKARLAFANLRHL</sequence>
<gene>
    <name evidence="1" type="ORF">SMTD_LOCUS3910</name>
</gene>
<dbReference type="EMBL" id="UZAL01008632">
    <property type="protein sequence ID" value="VDP00564.1"/>
    <property type="molecule type" value="Genomic_DNA"/>
</dbReference>
<evidence type="ECO:0000313" key="2">
    <source>
        <dbReference type="Proteomes" id="UP000269396"/>
    </source>
</evidence>
<dbReference type="AlphaFoldDB" id="A0A3P8B7D2"/>
<organism evidence="1 2">
    <name type="scientific">Schistosoma mattheei</name>
    <dbReference type="NCBI Taxonomy" id="31246"/>
    <lineage>
        <taxon>Eukaryota</taxon>
        <taxon>Metazoa</taxon>
        <taxon>Spiralia</taxon>
        <taxon>Lophotrochozoa</taxon>
        <taxon>Platyhelminthes</taxon>
        <taxon>Trematoda</taxon>
        <taxon>Digenea</taxon>
        <taxon>Strigeidida</taxon>
        <taxon>Schistosomatoidea</taxon>
        <taxon>Schistosomatidae</taxon>
        <taxon>Schistosoma</taxon>
    </lineage>
</organism>
<dbReference type="Gene3D" id="3.30.200.20">
    <property type="entry name" value="Phosphorylase Kinase, domain 1"/>
    <property type="match status" value="1"/>
</dbReference>
<keyword evidence="2" id="KW-1185">Reference proteome</keyword>
<reference evidence="1 2" key="1">
    <citation type="submission" date="2018-11" db="EMBL/GenBank/DDBJ databases">
        <authorList>
            <consortium name="Pathogen Informatics"/>
        </authorList>
    </citation>
    <scope>NUCLEOTIDE SEQUENCE [LARGE SCALE GENOMIC DNA]</scope>
    <source>
        <strain>Denwood</strain>
        <strain evidence="2">Zambia</strain>
    </source>
</reference>
<evidence type="ECO:0000313" key="1">
    <source>
        <dbReference type="EMBL" id="VDP00564.1"/>
    </source>
</evidence>
<name>A0A3P8B7D2_9TREM</name>